<dbReference type="RefSeq" id="WP_322442874.1">
    <property type="nucleotide sequence ID" value="NZ_JAXOTQ010000043.1"/>
</dbReference>
<comment type="similarity">
    <text evidence="1">Belongs to the ArsC family.</text>
</comment>
<dbReference type="PANTHER" id="PTHR30041:SF4">
    <property type="entry name" value="ARSENATE REDUCTASE"/>
    <property type="match status" value="1"/>
</dbReference>
<dbReference type="PROSITE" id="PS51353">
    <property type="entry name" value="ARSC"/>
    <property type="match status" value="1"/>
</dbReference>
<dbReference type="SUPFAM" id="SSF52833">
    <property type="entry name" value="Thioredoxin-like"/>
    <property type="match status" value="1"/>
</dbReference>
<name>A0ABU5JKW6_9ACTN</name>
<dbReference type="Proteomes" id="UP001290101">
    <property type="component" value="Unassembled WGS sequence"/>
</dbReference>
<accession>A0ABU5JKW6</accession>
<dbReference type="EMBL" id="JAXOTQ010000043">
    <property type="protein sequence ID" value="MDZ5493253.1"/>
    <property type="molecule type" value="Genomic_DNA"/>
</dbReference>
<dbReference type="Pfam" id="PF03960">
    <property type="entry name" value="ArsC"/>
    <property type="match status" value="1"/>
</dbReference>
<comment type="caution">
    <text evidence="2">The sequence shown here is derived from an EMBL/GenBank/DDBJ whole genome shotgun (WGS) entry which is preliminary data.</text>
</comment>
<sequence>MEIWHNPACSKCAAARATLDEARVPYRLRAYLDQPPSEAELTEVLRRLGAHAWDICRTGEPVAVAQGIADWPRDAAEEPRWIAAMVAHPELIQRPILLLDDGGAVVGRTAEALDAAARRTARDGG</sequence>
<dbReference type="Gene3D" id="3.40.30.10">
    <property type="entry name" value="Glutaredoxin"/>
    <property type="match status" value="1"/>
</dbReference>
<evidence type="ECO:0000313" key="3">
    <source>
        <dbReference type="Proteomes" id="UP001290101"/>
    </source>
</evidence>
<reference evidence="2 3" key="1">
    <citation type="submission" date="2023-12" db="EMBL/GenBank/DDBJ databases">
        <title>Micromonospora sp. nov., isolated from Atacama Desert.</title>
        <authorList>
            <person name="Carro L."/>
            <person name="Golinska P."/>
            <person name="Klenk H.-P."/>
            <person name="Goodfellow M."/>
        </authorList>
    </citation>
    <scope>NUCLEOTIDE SEQUENCE [LARGE SCALE GENOMIC DNA]</scope>
    <source>
        <strain evidence="2 3">4G53</strain>
    </source>
</reference>
<dbReference type="InterPro" id="IPR036249">
    <property type="entry name" value="Thioredoxin-like_sf"/>
</dbReference>
<gene>
    <name evidence="2" type="ORF">U2F25_27940</name>
</gene>
<evidence type="ECO:0000256" key="1">
    <source>
        <dbReference type="PROSITE-ProRule" id="PRU01282"/>
    </source>
</evidence>
<dbReference type="InterPro" id="IPR006660">
    <property type="entry name" value="Arsenate_reductase-like"/>
</dbReference>
<protein>
    <submittedName>
        <fullName evidence="2">ArsC/Spx/MgsR family protein</fullName>
    </submittedName>
</protein>
<proteinExistence type="inferred from homology"/>
<keyword evidence="3" id="KW-1185">Reference proteome</keyword>
<dbReference type="PANTHER" id="PTHR30041">
    <property type="entry name" value="ARSENATE REDUCTASE"/>
    <property type="match status" value="1"/>
</dbReference>
<evidence type="ECO:0000313" key="2">
    <source>
        <dbReference type="EMBL" id="MDZ5493253.1"/>
    </source>
</evidence>
<organism evidence="2 3">
    <name type="scientific">Micromonospora sicca</name>
    <dbReference type="NCBI Taxonomy" id="2202420"/>
    <lineage>
        <taxon>Bacteria</taxon>
        <taxon>Bacillati</taxon>
        <taxon>Actinomycetota</taxon>
        <taxon>Actinomycetes</taxon>
        <taxon>Micromonosporales</taxon>
        <taxon>Micromonosporaceae</taxon>
        <taxon>Micromonospora</taxon>
    </lineage>
</organism>